<dbReference type="AlphaFoldDB" id="D0W2Z6"/>
<sequence>MFKQVFDFVLMADADDQCIGQFAFEDLHQRQCGFVVELVGGFIEEQDLRFVQQCAGKAEPLLPSSNTHSGAQALRVIPESSLPPLWVWTVRSCRMKMPPVLLPDGDGSGFRIAAAVGQCFFDRIAAYGVSDGIFTFTEQLVWDVLPVLR</sequence>
<evidence type="ECO:0000313" key="1">
    <source>
        <dbReference type="EMBL" id="EEZ71793.1"/>
    </source>
</evidence>
<dbReference type="AntiFam" id="ANF00142">
    <property type="entry name" value="Shadow ORF (opposite yadG)"/>
</dbReference>
<protein>
    <submittedName>
        <fullName evidence="1">Uncharacterized protein</fullName>
    </submittedName>
</protein>
<accession>D0W2Z6</accession>
<dbReference type="STRING" id="546262.NEICINOT_04031"/>
<evidence type="ECO:0000313" key="2">
    <source>
        <dbReference type="Proteomes" id="UP000003294"/>
    </source>
</evidence>
<reference evidence="1 2" key="1">
    <citation type="submission" date="2009-10" db="EMBL/GenBank/DDBJ databases">
        <authorList>
            <person name="Weinstock G."/>
            <person name="Sodergren E."/>
            <person name="Clifton S."/>
            <person name="Fulton L."/>
            <person name="Fulton B."/>
            <person name="Courtney L."/>
            <person name="Fronick C."/>
            <person name="Harrison M."/>
            <person name="Strong C."/>
            <person name="Farmer C."/>
            <person name="Delahaunty K."/>
            <person name="Markovic C."/>
            <person name="Hall O."/>
            <person name="Minx P."/>
            <person name="Tomlinson C."/>
            <person name="Mitreva M."/>
            <person name="Nelson J."/>
            <person name="Hou S."/>
            <person name="Wollam A."/>
            <person name="Pepin K.H."/>
            <person name="Johnson M."/>
            <person name="Bhonagiri V."/>
            <person name="Nash W.E."/>
            <person name="Warren W."/>
            <person name="Chinwalla A."/>
            <person name="Mardis E.R."/>
            <person name="Wilson R.K."/>
        </authorList>
    </citation>
    <scope>NUCLEOTIDE SEQUENCE [LARGE SCALE GENOMIC DNA]</scope>
    <source>
        <strain evidence="1 2">ATCC 14685</strain>
    </source>
</reference>
<proteinExistence type="predicted"/>
<gene>
    <name evidence="1" type="ORF">NEICINOT_04031</name>
</gene>
<comment type="caution">
    <text evidence="1">The sequence shown here is derived from an EMBL/GenBank/DDBJ whole genome shotgun (WGS) entry which is preliminary data.</text>
</comment>
<organism evidence="1 2">
    <name type="scientific">Neisseria cinerea ATCC 14685</name>
    <dbReference type="NCBI Taxonomy" id="546262"/>
    <lineage>
        <taxon>Bacteria</taxon>
        <taxon>Pseudomonadati</taxon>
        <taxon>Pseudomonadota</taxon>
        <taxon>Betaproteobacteria</taxon>
        <taxon>Neisseriales</taxon>
        <taxon>Neisseriaceae</taxon>
        <taxon>Neisseria</taxon>
    </lineage>
</organism>
<dbReference type="EMBL" id="ACDY02000005">
    <property type="protein sequence ID" value="EEZ71793.1"/>
    <property type="molecule type" value="Genomic_DNA"/>
</dbReference>
<name>D0W2Z6_NEICI</name>
<dbReference type="Proteomes" id="UP000003294">
    <property type="component" value="Unassembled WGS sequence"/>
</dbReference>